<feature type="compositionally biased region" description="Low complexity" evidence="1">
    <location>
        <begin position="8"/>
        <end position="19"/>
    </location>
</feature>
<dbReference type="InterPro" id="IPR054209">
    <property type="entry name" value="DUF6916"/>
</dbReference>
<evidence type="ECO:0000313" key="3">
    <source>
        <dbReference type="EMBL" id="GAA4167868.1"/>
    </source>
</evidence>
<dbReference type="Proteomes" id="UP001501079">
    <property type="component" value="Unassembled WGS sequence"/>
</dbReference>
<reference evidence="4" key="1">
    <citation type="journal article" date="2019" name="Int. J. Syst. Evol. Microbiol.">
        <title>The Global Catalogue of Microorganisms (GCM) 10K type strain sequencing project: providing services to taxonomists for standard genome sequencing and annotation.</title>
        <authorList>
            <consortium name="The Broad Institute Genomics Platform"/>
            <consortium name="The Broad Institute Genome Sequencing Center for Infectious Disease"/>
            <person name="Wu L."/>
            <person name="Ma J."/>
        </authorList>
    </citation>
    <scope>NUCLEOTIDE SEQUENCE [LARGE SCALE GENOMIC DNA]</scope>
    <source>
        <strain evidence="4">JCM 17591</strain>
    </source>
</reference>
<evidence type="ECO:0000313" key="4">
    <source>
        <dbReference type="Proteomes" id="UP001501079"/>
    </source>
</evidence>
<gene>
    <name evidence="3" type="ORF">GCM10022287_02050</name>
</gene>
<accession>A0ABP7ZQA3</accession>
<dbReference type="EMBL" id="BAABBW010000001">
    <property type="protein sequence ID" value="GAA4167868.1"/>
    <property type="molecule type" value="Genomic_DNA"/>
</dbReference>
<proteinExistence type="predicted"/>
<protein>
    <recommendedName>
        <fullName evidence="2">DUF6916 domain-containing protein</fullName>
    </recommendedName>
</protein>
<evidence type="ECO:0000256" key="1">
    <source>
        <dbReference type="SAM" id="MobiDB-lite"/>
    </source>
</evidence>
<sequence>MIRRDAAAKPSEAASSPASVPGRSAWLGLVGAEVAVSGHGGLRALRLSAVQDLPQATAGDEDRYSLLFATPVPVDGIVAFHGLATPVELYLSPVTQQQRTTAQAVISRA</sequence>
<keyword evidence="4" id="KW-1185">Reference proteome</keyword>
<comment type="caution">
    <text evidence="3">The sequence shown here is derived from an EMBL/GenBank/DDBJ whole genome shotgun (WGS) entry which is preliminary data.</text>
</comment>
<feature type="region of interest" description="Disordered" evidence="1">
    <location>
        <begin position="1"/>
        <end position="21"/>
    </location>
</feature>
<dbReference type="Pfam" id="PF21880">
    <property type="entry name" value="DUF6916"/>
    <property type="match status" value="1"/>
</dbReference>
<name>A0ABP7ZQA3_9MICO</name>
<organism evidence="3 4">
    <name type="scientific">Gryllotalpicola koreensis</name>
    <dbReference type="NCBI Taxonomy" id="993086"/>
    <lineage>
        <taxon>Bacteria</taxon>
        <taxon>Bacillati</taxon>
        <taxon>Actinomycetota</taxon>
        <taxon>Actinomycetes</taxon>
        <taxon>Micrococcales</taxon>
        <taxon>Microbacteriaceae</taxon>
        <taxon>Gryllotalpicola</taxon>
    </lineage>
</organism>
<feature type="domain" description="DUF6916" evidence="2">
    <location>
        <begin position="25"/>
        <end position="105"/>
    </location>
</feature>
<evidence type="ECO:0000259" key="2">
    <source>
        <dbReference type="Pfam" id="PF21880"/>
    </source>
</evidence>